<proteinExistence type="predicted"/>
<reference evidence="1 2" key="1">
    <citation type="journal article" date="2019" name="Nat. Ecol. Evol.">
        <title>Megaphylogeny resolves global patterns of mushroom evolution.</title>
        <authorList>
            <person name="Varga T."/>
            <person name="Krizsan K."/>
            <person name="Foldi C."/>
            <person name="Dima B."/>
            <person name="Sanchez-Garcia M."/>
            <person name="Sanchez-Ramirez S."/>
            <person name="Szollosi G.J."/>
            <person name="Szarkandi J.G."/>
            <person name="Papp V."/>
            <person name="Albert L."/>
            <person name="Andreopoulos W."/>
            <person name="Angelini C."/>
            <person name="Antonin V."/>
            <person name="Barry K.W."/>
            <person name="Bougher N.L."/>
            <person name="Buchanan P."/>
            <person name="Buyck B."/>
            <person name="Bense V."/>
            <person name="Catcheside P."/>
            <person name="Chovatia M."/>
            <person name="Cooper J."/>
            <person name="Damon W."/>
            <person name="Desjardin D."/>
            <person name="Finy P."/>
            <person name="Geml J."/>
            <person name="Haridas S."/>
            <person name="Hughes K."/>
            <person name="Justo A."/>
            <person name="Karasinski D."/>
            <person name="Kautmanova I."/>
            <person name="Kiss B."/>
            <person name="Kocsube S."/>
            <person name="Kotiranta H."/>
            <person name="LaButti K.M."/>
            <person name="Lechner B.E."/>
            <person name="Liimatainen K."/>
            <person name="Lipzen A."/>
            <person name="Lukacs Z."/>
            <person name="Mihaltcheva S."/>
            <person name="Morgado L.N."/>
            <person name="Niskanen T."/>
            <person name="Noordeloos M.E."/>
            <person name="Ohm R.A."/>
            <person name="Ortiz-Santana B."/>
            <person name="Ovrebo C."/>
            <person name="Racz N."/>
            <person name="Riley R."/>
            <person name="Savchenko A."/>
            <person name="Shiryaev A."/>
            <person name="Soop K."/>
            <person name="Spirin V."/>
            <person name="Szebenyi C."/>
            <person name="Tomsovsky M."/>
            <person name="Tulloss R.E."/>
            <person name="Uehling J."/>
            <person name="Grigoriev I.V."/>
            <person name="Vagvolgyi C."/>
            <person name="Papp T."/>
            <person name="Martin F.M."/>
            <person name="Miettinen O."/>
            <person name="Hibbett D.S."/>
            <person name="Nagy L.G."/>
        </authorList>
    </citation>
    <scope>NUCLEOTIDE SEQUENCE [LARGE SCALE GENOMIC DNA]</scope>
    <source>
        <strain evidence="1 2">CBS 962.96</strain>
    </source>
</reference>
<gene>
    <name evidence="1" type="ORF">K435DRAFT_929493</name>
</gene>
<evidence type="ECO:0000313" key="2">
    <source>
        <dbReference type="Proteomes" id="UP000297245"/>
    </source>
</evidence>
<accession>A0A4S8MV59</accession>
<name>A0A4S8MV59_DENBC</name>
<dbReference type="Proteomes" id="UP000297245">
    <property type="component" value="Unassembled WGS sequence"/>
</dbReference>
<dbReference type="EMBL" id="ML179040">
    <property type="protein sequence ID" value="THV06962.1"/>
    <property type="molecule type" value="Genomic_DNA"/>
</dbReference>
<sequence length="210" mass="23932">MAKSEGTKKSLIKASTAPRVPVDMTNLWTSFIKFITFHRIPESTAGKTVPGTCVVEEWSVNHVLGFRLYPLLSPILRQKRMISQIYTGRFLVVERLRRLFQAKVETELGLQYDEQLKVIIVFVPSAVMLVSCFAPADEKLVYWNKSNRVADEDDLEDQIYNEDRITRATVYADSLILKSSIVMLLVNFTQANAGASSELMITHKPFERKD</sequence>
<keyword evidence="2" id="KW-1185">Reference proteome</keyword>
<protein>
    <submittedName>
        <fullName evidence="1">Uncharacterized protein</fullName>
    </submittedName>
</protein>
<evidence type="ECO:0000313" key="1">
    <source>
        <dbReference type="EMBL" id="THV06962.1"/>
    </source>
</evidence>
<organism evidence="1 2">
    <name type="scientific">Dendrothele bispora (strain CBS 962.96)</name>
    <dbReference type="NCBI Taxonomy" id="1314807"/>
    <lineage>
        <taxon>Eukaryota</taxon>
        <taxon>Fungi</taxon>
        <taxon>Dikarya</taxon>
        <taxon>Basidiomycota</taxon>
        <taxon>Agaricomycotina</taxon>
        <taxon>Agaricomycetes</taxon>
        <taxon>Agaricomycetidae</taxon>
        <taxon>Agaricales</taxon>
        <taxon>Agaricales incertae sedis</taxon>
        <taxon>Dendrothele</taxon>
    </lineage>
</organism>
<dbReference type="AlphaFoldDB" id="A0A4S8MV59"/>